<evidence type="ECO:0000313" key="2">
    <source>
        <dbReference type="EMBL" id="EOA98407.1"/>
    </source>
</evidence>
<accession>R0LDT5</accession>
<name>R0LDT5_ANAPL</name>
<proteinExistence type="predicted"/>
<feature type="region of interest" description="Disordered" evidence="1">
    <location>
        <begin position="108"/>
        <end position="165"/>
    </location>
</feature>
<evidence type="ECO:0000313" key="3">
    <source>
        <dbReference type="Proteomes" id="UP000296049"/>
    </source>
</evidence>
<evidence type="ECO:0000256" key="1">
    <source>
        <dbReference type="SAM" id="MobiDB-lite"/>
    </source>
</evidence>
<gene>
    <name evidence="2" type="ORF">Anapl_08801</name>
</gene>
<feature type="compositionally biased region" description="Basic and acidic residues" evidence="1">
    <location>
        <begin position="153"/>
        <end position="165"/>
    </location>
</feature>
<dbReference type="AlphaFoldDB" id="R0LDT5"/>
<dbReference type="Proteomes" id="UP000296049">
    <property type="component" value="Unassembled WGS sequence"/>
</dbReference>
<reference evidence="3" key="1">
    <citation type="journal article" date="2013" name="Nat. Genet.">
        <title>The duck genome and transcriptome provide insight into an avian influenza virus reservoir species.</title>
        <authorList>
            <person name="Huang Y."/>
            <person name="Li Y."/>
            <person name="Burt D.W."/>
            <person name="Chen H."/>
            <person name="Zhang Y."/>
            <person name="Qian W."/>
            <person name="Kim H."/>
            <person name="Gan S."/>
            <person name="Zhao Y."/>
            <person name="Li J."/>
            <person name="Yi K."/>
            <person name="Feng H."/>
            <person name="Zhu P."/>
            <person name="Li B."/>
            <person name="Liu Q."/>
            <person name="Fairley S."/>
            <person name="Magor K.E."/>
            <person name="Du Z."/>
            <person name="Hu X."/>
            <person name="Goodman L."/>
            <person name="Tafer H."/>
            <person name="Vignal A."/>
            <person name="Lee T."/>
            <person name="Kim K.W."/>
            <person name="Sheng Z."/>
            <person name="An Y."/>
            <person name="Searle S."/>
            <person name="Herrero J."/>
            <person name="Groenen M.A."/>
            <person name="Crooijmans R.P."/>
            <person name="Faraut T."/>
            <person name="Cai Q."/>
            <person name="Webster R.G."/>
            <person name="Aldridge J.R."/>
            <person name="Warren W.C."/>
            <person name="Bartschat S."/>
            <person name="Kehr S."/>
            <person name="Marz M."/>
            <person name="Stadler P.F."/>
            <person name="Smith J."/>
            <person name="Kraus R.H."/>
            <person name="Zhao Y."/>
            <person name="Ren L."/>
            <person name="Fei J."/>
            <person name="Morisson M."/>
            <person name="Kaiser P."/>
            <person name="Griffin D.K."/>
            <person name="Rao M."/>
            <person name="Pitel F."/>
            <person name="Wang J."/>
            <person name="Li N."/>
        </authorList>
    </citation>
    <scope>NUCLEOTIDE SEQUENCE [LARGE SCALE GENOMIC DNA]</scope>
</reference>
<protein>
    <submittedName>
        <fullName evidence="2">Uncharacterized protein</fullName>
    </submittedName>
</protein>
<dbReference type="EMBL" id="KB743509">
    <property type="protein sequence ID" value="EOA98407.1"/>
    <property type="molecule type" value="Genomic_DNA"/>
</dbReference>
<organism evidence="2 3">
    <name type="scientific">Anas platyrhynchos</name>
    <name type="common">Mallard</name>
    <name type="synonym">Anas boschas</name>
    <dbReference type="NCBI Taxonomy" id="8839"/>
    <lineage>
        <taxon>Eukaryota</taxon>
        <taxon>Metazoa</taxon>
        <taxon>Chordata</taxon>
        <taxon>Craniata</taxon>
        <taxon>Vertebrata</taxon>
        <taxon>Euteleostomi</taxon>
        <taxon>Archelosauria</taxon>
        <taxon>Archosauria</taxon>
        <taxon>Dinosauria</taxon>
        <taxon>Saurischia</taxon>
        <taxon>Theropoda</taxon>
        <taxon>Coelurosauria</taxon>
        <taxon>Aves</taxon>
        <taxon>Neognathae</taxon>
        <taxon>Galloanserae</taxon>
        <taxon>Anseriformes</taxon>
        <taxon>Anatidae</taxon>
        <taxon>Anatinae</taxon>
        <taxon>Anas</taxon>
    </lineage>
</organism>
<keyword evidence="3" id="KW-1185">Reference proteome</keyword>
<sequence length="165" mass="17613">MAISMLSTQGSLDEFQGEVNQMSVKGKIAIILWHSQHSARQIQQPNFGVLVYALDRIQNLVKQQEQISIAKQLRQLLFHHYLMAKGIPMPHAPIAPGAADITGAQSSMNAHLGSTGRPGKKLGSDAPGAADITGAQSSMNAHLGSTGRPGKKLGSDGKGPEYHRQ</sequence>